<dbReference type="EMBL" id="LOPU01000038">
    <property type="protein sequence ID" value="KTG07813.1"/>
    <property type="molecule type" value="Genomic_DNA"/>
</dbReference>
<evidence type="ECO:0000256" key="1">
    <source>
        <dbReference type="SAM" id="MobiDB-lite"/>
    </source>
</evidence>
<protein>
    <submittedName>
        <fullName evidence="3">Uncharacterized protein</fullName>
    </submittedName>
</protein>
<dbReference type="AlphaFoldDB" id="A0A0W1R3A2"/>
<dbReference type="Proteomes" id="UP000054387">
    <property type="component" value="Unassembled WGS sequence"/>
</dbReference>
<proteinExistence type="predicted"/>
<sequence>MRLSGLLSTLTGNRSTDDETSGQGGCSDDSGTSEITERLVGRLPLDNTETTVARESVRLMLERGTLPVTVGAETTTEHGETNDGSLRLSIDSFPIEGMSWNSYYLSTASVGVAFLLGNLLGVPYIRSLNALLPIFVVFSLLVCGALYQLHTRTNLVLFGLVKDTE</sequence>
<comment type="caution">
    <text evidence="3">The sequence shown here is derived from an EMBL/GenBank/DDBJ whole genome shotgun (WGS) entry which is preliminary data.</text>
</comment>
<name>A0A0W1R3A2_9EURY</name>
<feature type="transmembrane region" description="Helical" evidence="2">
    <location>
        <begin position="103"/>
        <end position="125"/>
    </location>
</feature>
<feature type="compositionally biased region" description="Polar residues" evidence="1">
    <location>
        <begin position="1"/>
        <end position="14"/>
    </location>
</feature>
<keyword evidence="4" id="KW-1185">Reference proteome</keyword>
<reference evidence="3 4" key="1">
    <citation type="submission" date="2015-12" db="EMBL/GenBank/DDBJ databases">
        <title>Haloprofundus marisrubri gen. nov., sp. nov., an extremely halophilic archaeon isolated from the Discovery deep brine-seawater interface in the Red Sea.</title>
        <authorList>
            <person name="Zhang G."/>
            <person name="Stingl U."/>
            <person name="Rashid M."/>
        </authorList>
    </citation>
    <scope>NUCLEOTIDE SEQUENCE [LARGE SCALE GENOMIC DNA]</scope>
    <source>
        <strain evidence="3 4">SB9</strain>
    </source>
</reference>
<gene>
    <name evidence="3" type="ORF">AUR64_01935</name>
</gene>
<evidence type="ECO:0000313" key="4">
    <source>
        <dbReference type="Proteomes" id="UP000054387"/>
    </source>
</evidence>
<organism evidence="3 4">
    <name type="scientific">Haloprofundus marisrubri</name>
    <dbReference type="NCBI Taxonomy" id="1514971"/>
    <lineage>
        <taxon>Archaea</taxon>
        <taxon>Methanobacteriati</taxon>
        <taxon>Methanobacteriota</taxon>
        <taxon>Stenosarchaea group</taxon>
        <taxon>Halobacteria</taxon>
        <taxon>Halobacteriales</taxon>
        <taxon>Haloferacaceae</taxon>
        <taxon>Haloprofundus</taxon>
    </lineage>
</organism>
<evidence type="ECO:0000313" key="3">
    <source>
        <dbReference type="EMBL" id="KTG07813.1"/>
    </source>
</evidence>
<feature type="region of interest" description="Disordered" evidence="1">
    <location>
        <begin position="1"/>
        <end position="33"/>
    </location>
</feature>
<keyword evidence="2" id="KW-0812">Transmembrane</keyword>
<dbReference type="RefSeq" id="WP_058583454.1">
    <property type="nucleotide sequence ID" value="NZ_LOPU01000038.1"/>
</dbReference>
<keyword evidence="2" id="KW-1133">Transmembrane helix</keyword>
<keyword evidence="2" id="KW-0472">Membrane</keyword>
<feature type="transmembrane region" description="Helical" evidence="2">
    <location>
        <begin position="131"/>
        <end position="149"/>
    </location>
</feature>
<accession>A0A0W1R3A2</accession>
<evidence type="ECO:0000256" key="2">
    <source>
        <dbReference type="SAM" id="Phobius"/>
    </source>
</evidence>